<dbReference type="Proteomes" id="UP001642464">
    <property type="component" value="Unassembled WGS sequence"/>
</dbReference>
<sequence>MPGEVARVLTCQWTSAAQHVVLEVPDEGENSKATSDSDRCSWTDLMHELMEMKVSDPTINGHELVGPLTDEVCLYFKIKGVQQYLIKPKATPVFYQYSGLGGNYKFTNCASAFDVAELDASRRLSRIWRVSYVKASNVLCPYTLHMFLSFFPPAPGKL</sequence>
<protein>
    <recommendedName>
        <fullName evidence="3">Inositol-pentakisphosphate 2-kinase</fullName>
    </recommendedName>
</protein>
<dbReference type="EMBL" id="CAXAMM010041309">
    <property type="protein sequence ID" value="CAK9098581.1"/>
    <property type="molecule type" value="Genomic_DNA"/>
</dbReference>
<reference evidence="1 2" key="1">
    <citation type="submission" date="2024-02" db="EMBL/GenBank/DDBJ databases">
        <authorList>
            <person name="Chen Y."/>
            <person name="Shah S."/>
            <person name="Dougan E. K."/>
            <person name="Thang M."/>
            <person name="Chan C."/>
        </authorList>
    </citation>
    <scope>NUCLEOTIDE SEQUENCE [LARGE SCALE GENOMIC DNA]</scope>
</reference>
<name>A0ABP0RDC0_9DINO</name>
<evidence type="ECO:0000313" key="2">
    <source>
        <dbReference type="Proteomes" id="UP001642464"/>
    </source>
</evidence>
<evidence type="ECO:0008006" key="3">
    <source>
        <dbReference type="Google" id="ProtNLM"/>
    </source>
</evidence>
<gene>
    <name evidence="1" type="ORF">SCF082_LOCUS46192</name>
</gene>
<proteinExistence type="predicted"/>
<comment type="caution">
    <text evidence="1">The sequence shown here is derived from an EMBL/GenBank/DDBJ whole genome shotgun (WGS) entry which is preliminary data.</text>
</comment>
<accession>A0ABP0RDC0</accession>
<organism evidence="1 2">
    <name type="scientific">Durusdinium trenchii</name>
    <dbReference type="NCBI Taxonomy" id="1381693"/>
    <lineage>
        <taxon>Eukaryota</taxon>
        <taxon>Sar</taxon>
        <taxon>Alveolata</taxon>
        <taxon>Dinophyceae</taxon>
        <taxon>Suessiales</taxon>
        <taxon>Symbiodiniaceae</taxon>
        <taxon>Durusdinium</taxon>
    </lineage>
</organism>
<keyword evidence="2" id="KW-1185">Reference proteome</keyword>
<evidence type="ECO:0000313" key="1">
    <source>
        <dbReference type="EMBL" id="CAK9098581.1"/>
    </source>
</evidence>